<dbReference type="InterPro" id="IPR005081">
    <property type="entry name" value="SpoIIGA"/>
</dbReference>
<feature type="transmembrane region" description="Helical" evidence="2">
    <location>
        <begin position="20"/>
        <end position="42"/>
    </location>
</feature>
<evidence type="ECO:0000313" key="3">
    <source>
        <dbReference type="EMBL" id="MRG85484.1"/>
    </source>
</evidence>
<dbReference type="AlphaFoldDB" id="A0A6G1X3E8"/>
<evidence type="ECO:0000256" key="2">
    <source>
        <dbReference type="SAM" id="Phobius"/>
    </source>
</evidence>
<evidence type="ECO:0000256" key="1">
    <source>
        <dbReference type="PIRSR" id="PIRSR018571-1"/>
    </source>
</evidence>
<dbReference type="OrthoDB" id="2690199at2"/>
<keyword evidence="2" id="KW-1133">Transmembrane helix</keyword>
<feature type="active site" evidence="1">
    <location>
        <position position="202"/>
    </location>
</feature>
<keyword evidence="2" id="KW-0812">Transmembrane</keyword>
<dbReference type="GO" id="GO:0004190">
    <property type="term" value="F:aspartic-type endopeptidase activity"/>
    <property type="evidence" value="ECO:0007669"/>
    <property type="project" value="InterPro"/>
</dbReference>
<comment type="caution">
    <text evidence="3">The sequence shown here is derived from an EMBL/GenBank/DDBJ whole genome shotgun (WGS) entry which is preliminary data.</text>
</comment>
<dbReference type="Pfam" id="PF03419">
    <property type="entry name" value="Peptidase_U4"/>
    <property type="match status" value="1"/>
</dbReference>
<proteinExistence type="predicted"/>
<evidence type="ECO:0000313" key="4">
    <source>
        <dbReference type="Proteomes" id="UP000480185"/>
    </source>
</evidence>
<name>A0A6G1X3E8_9BACI</name>
<keyword evidence="4" id="KW-1185">Reference proteome</keyword>
<feature type="transmembrane region" description="Helical" evidence="2">
    <location>
        <begin position="84"/>
        <end position="100"/>
    </location>
</feature>
<accession>A0A6G1X3E8</accession>
<dbReference type="GO" id="GO:0030436">
    <property type="term" value="P:asexual sporulation"/>
    <property type="evidence" value="ECO:0007669"/>
    <property type="project" value="InterPro"/>
</dbReference>
<feature type="transmembrane region" description="Helical" evidence="2">
    <location>
        <begin position="54"/>
        <end position="72"/>
    </location>
</feature>
<organism evidence="3 4">
    <name type="scientific">Salinibacillus xinjiangensis</name>
    <dbReference type="NCBI Taxonomy" id="1229268"/>
    <lineage>
        <taxon>Bacteria</taxon>
        <taxon>Bacillati</taxon>
        <taxon>Bacillota</taxon>
        <taxon>Bacilli</taxon>
        <taxon>Bacillales</taxon>
        <taxon>Bacillaceae</taxon>
        <taxon>Salinibacillus</taxon>
    </lineage>
</organism>
<dbReference type="Proteomes" id="UP000480185">
    <property type="component" value="Unassembled WGS sequence"/>
</dbReference>
<gene>
    <name evidence="3" type="primary">spoIIGA</name>
    <name evidence="3" type="ORF">GH754_03965</name>
</gene>
<dbReference type="NCBIfam" id="TIGR02854">
    <property type="entry name" value="spore_II_GA"/>
    <property type="match status" value="1"/>
</dbReference>
<keyword evidence="2" id="KW-0472">Membrane</keyword>
<dbReference type="PIRSF" id="PIRSF018571">
    <property type="entry name" value="SpoIIGA"/>
    <property type="match status" value="1"/>
</dbReference>
<protein>
    <submittedName>
        <fullName evidence="3">Sigma-E processing peptidase SpoIIGA</fullName>
    </submittedName>
</protein>
<feature type="transmembrane region" description="Helical" evidence="2">
    <location>
        <begin position="107"/>
        <end position="129"/>
    </location>
</feature>
<dbReference type="GO" id="GO:0006508">
    <property type="term" value="P:proteolysis"/>
    <property type="evidence" value="ECO:0007669"/>
    <property type="project" value="InterPro"/>
</dbReference>
<dbReference type="EMBL" id="WJNH01000002">
    <property type="protein sequence ID" value="MRG85484.1"/>
    <property type="molecule type" value="Genomic_DNA"/>
</dbReference>
<sequence>MFFILTDKSKVVQREGGSKVTIYLDAVWLLNFLMDWMILQLVHWIAKAETNRKWLILGGLVASLLVPINVFYPENILATLPGKIVYSILILVASFGFRNVKQFAKQFFTFYFVSFAIGGGLFGLYFLIGQQFQVQNGGLITYNSGFGDMVSWLFVVIGFPIVWWFTRRRVDQLSFDKVRYDQMCPVKIEINGQFHKTTGFFDSGNSLVDPFTKKPVIICDEVILRNCFSEDEWQELKNCQNNWTFEQLPEKWISRIRMIPFQGVGGKRAFILIFKPDSIYVEVNECEYTFESVYIGIQFGELSSDGSYHCLLHPKIMQLPNLKVSS</sequence>
<feature type="transmembrane region" description="Helical" evidence="2">
    <location>
        <begin position="149"/>
        <end position="166"/>
    </location>
</feature>
<reference evidence="3 4" key="1">
    <citation type="submission" date="2019-11" db="EMBL/GenBank/DDBJ databases">
        <authorList>
            <person name="Li J."/>
        </authorList>
    </citation>
    <scope>NUCLEOTIDE SEQUENCE [LARGE SCALE GENOMIC DNA]</scope>
    <source>
        <strain evidence="3 4">J4</strain>
    </source>
</reference>